<feature type="transmembrane region" description="Helical" evidence="7">
    <location>
        <begin position="277"/>
        <end position="297"/>
    </location>
</feature>
<evidence type="ECO:0000256" key="2">
    <source>
        <dbReference type="ARBA" id="ARBA00022448"/>
    </source>
</evidence>
<feature type="transmembrane region" description="Helical" evidence="7">
    <location>
        <begin position="234"/>
        <end position="257"/>
    </location>
</feature>
<dbReference type="RefSeq" id="WP_166195040.1">
    <property type="nucleotide sequence ID" value="NZ_JAAOIV010000004.1"/>
</dbReference>
<evidence type="ECO:0000259" key="8">
    <source>
        <dbReference type="PROSITE" id="PS50850"/>
    </source>
</evidence>
<keyword evidence="3 7" id="KW-0812">Transmembrane</keyword>
<dbReference type="GO" id="GO:0022857">
    <property type="term" value="F:transmembrane transporter activity"/>
    <property type="evidence" value="ECO:0007669"/>
    <property type="project" value="InterPro"/>
</dbReference>
<feature type="transmembrane region" description="Helical" evidence="7">
    <location>
        <begin position="89"/>
        <end position="109"/>
    </location>
</feature>
<dbReference type="GO" id="GO:0005886">
    <property type="term" value="C:plasma membrane"/>
    <property type="evidence" value="ECO:0007669"/>
    <property type="project" value="UniProtKB-SubCell"/>
</dbReference>
<feature type="transmembrane region" description="Helical" evidence="7">
    <location>
        <begin position="22"/>
        <end position="42"/>
    </location>
</feature>
<evidence type="ECO:0000256" key="1">
    <source>
        <dbReference type="ARBA" id="ARBA00004651"/>
    </source>
</evidence>
<evidence type="ECO:0000256" key="3">
    <source>
        <dbReference type="ARBA" id="ARBA00022692"/>
    </source>
</evidence>
<organism evidence="9 10">
    <name type="scientific">Metallococcus carri</name>
    <dbReference type="NCBI Taxonomy" id="1656884"/>
    <lineage>
        <taxon>Bacteria</taxon>
        <taxon>Bacillati</taxon>
        <taxon>Actinomycetota</taxon>
        <taxon>Actinomycetes</taxon>
        <taxon>Micrococcales</taxon>
        <taxon>Dermacoccaceae</taxon>
        <taxon>Metallococcus</taxon>
    </lineage>
</organism>
<evidence type="ECO:0000256" key="7">
    <source>
        <dbReference type="SAM" id="Phobius"/>
    </source>
</evidence>
<feature type="transmembrane region" description="Helical" evidence="7">
    <location>
        <begin position="149"/>
        <end position="172"/>
    </location>
</feature>
<protein>
    <submittedName>
        <fullName evidence="9">MFS transporter</fullName>
    </submittedName>
</protein>
<comment type="caution">
    <text evidence="9">The sequence shown here is derived from an EMBL/GenBank/DDBJ whole genome shotgun (WGS) entry which is preliminary data.</text>
</comment>
<feature type="transmembrane region" description="Helical" evidence="7">
    <location>
        <begin position="178"/>
        <end position="198"/>
    </location>
</feature>
<name>A0A967EA32_9MICO</name>
<dbReference type="InterPro" id="IPR036259">
    <property type="entry name" value="MFS_trans_sf"/>
</dbReference>
<dbReference type="Proteomes" id="UP000744769">
    <property type="component" value="Unassembled WGS sequence"/>
</dbReference>
<dbReference type="InterPro" id="IPR005829">
    <property type="entry name" value="Sugar_transporter_CS"/>
</dbReference>
<accession>A0A967EA32</accession>
<feature type="transmembrane region" description="Helical" evidence="7">
    <location>
        <begin position="470"/>
        <end position="490"/>
    </location>
</feature>
<feature type="transmembrane region" description="Helical" evidence="7">
    <location>
        <begin position="343"/>
        <end position="362"/>
    </location>
</feature>
<keyword evidence="10" id="KW-1185">Reference proteome</keyword>
<evidence type="ECO:0000313" key="9">
    <source>
        <dbReference type="EMBL" id="NHN55459.1"/>
    </source>
</evidence>
<dbReference type="AlphaFoldDB" id="A0A967EA32"/>
<evidence type="ECO:0000256" key="4">
    <source>
        <dbReference type="ARBA" id="ARBA00022989"/>
    </source>
</evidence>
<dbReference type="Pfam" id="PF07690">
    <property type="entry name" value="MFS_1"/>
    <property type="match status" value="2"/>
</dbReference>
<dbReference type="PANTHER" id="PTHR42718:SF9">
    <property type="entry name" value="MAJOR FACILITATOR SUPERFAMILY MULTIDRUG TRANSPORTER MFSC"/>
    <property type="match status" value="1"/>
</dbReference>
<keyword evidence="4 7" id="KW-1133">Transmembrane helix</keyword>
<dbReference type="PROSITE" id="PS50850">
    <property type="entry name" value="MFS"/>
    <property type="match status" value="1"/>
</dbReference>
<dbReference type="PRINTS" id="PR01036">
    <property type="entry name" value="TCRTETB"/>
</dbReference>
<evidence type="ECO:0000313" key="10">
    <source>
        <dbReference type="Proteomes" id="UP000744769"/>
    </source>
</evidence>
<dbReference type="SUPFAM" id="SSF103473">
    <property type="entry name" value="MFS general substrate transporter"/>
    <property type="match status" value="1"/>
</dbReference>
<dbReference type="PANTHER" id="PTHR42718">
    <property type="entry name" value="MAJOR FACILITATOR SUPERFAMILY MULTIDRUG TRANSPORTER MFSC"/>
    <property type="match status" value="1"/>
</dbReference>
<dbReference type="InterPro" id="IPR020846">
    <property type="entry name" value="MFS_dom"/>
</dbReference>
<reference evidence="9" key="1">
    <citation type="submission" date="2020-03" db="EMBL/GenBank/DDBJ databases">
        <title>Draft sequencing of Calidifontibacter sp. DB0510.</title>
        <authorList>
            <person name="Kim D.-U."/>
        </authorList>
    </citation>
    <scope>NUCLEOTIDE SEQUENCE</scope>
    <source>
        <strain evidence="9">DB0510</strain>
    </source>
</reference>
<feature type="transmembrane region" description="Helical" evidence="7">
    <location>
        <begin position="62"/>
        <end position="82"/>
    </location>
</feature>
<feature type="transmembrane region" description="Helical" evidence="7">
    <location>
        <begin position="210"/>
        <end position="228"/>
    </location>
</feature>
<dbReference type="PROSITE" id="PS00216">
    <property type="entry name" value="SUGAR_TRANSPORT_1"/>
    <property type="match status" value="1"/>
</dbReference>
<feature type="transmembrane region" description="Helical" evidence="7">
    <location>
        <begin position="309"/>
        <end position="331"/>
    </location>
</feature>
<comment type="subcellular location">
    <subcellularLocation>
        <location evidence="1">Cell membrane</location>
        <topology evidence="1">Multi-pass membrane protein</topology>
    </subcellularLocation>
</comment>
<proteinExistence type="predicted"/>
<gene>
    <name evidence="9" type="ORF">G9U51_06635</name>
</gene>
<dbReference type="Gene3D" id="1.20.1250.20">
    <property type="entry name" value="MFS general substrate transporter like domains"/>
    <property type="match status" value="1"/>
</dbReference>
<dbReference type="CDD" id="cd17321">
    <property type="entry name" value="MFS_MMR_MDR_like"/>
    <property type="match status" value="1"/>
</dbReference>
<sequence length="516" mass="53421">MTAPTQTSGAAPAPSTSLREHWLVLTAMMLALVTVMMDNSILNVALPTIGRDLHASSGDLQWIVAAYSVTFGGLLMSTGNLSDRIGRRTVMLIGLTTMALASFAVLLAHSVWMVIAVRLLVGVGAAFVMPSTLSLLFTTFTGEARGKVMGIFGIAAMAGFTVGPVLGGFLLGHLAWEWLFLLNVPVALICIPVLLRAVPESTDGTAEPADIPGTITSVLTVGALIYGLTSGPEFGWLSTRTLGSFAAAVAFGALFGWRQLTAQHPMLDLRMVANRRFATPALVESIVFFIMMATMFVNTQVLQLIFGYSALHAGLLSLPTVAVMVLSNGIVARASTVFGDRWATVLGLGLSAVGVTVVLSGIHHVALILGGMAVMSIGNRMAMTTAAILVIDALPKERAGMGSALNDTFQEVGGALGIGVLGAVLSQAFQGGLPSWMPAGARTSIVDAVASGRPAVIDAARTAWVHGAQLTLGIAAVLLVACAVIAAFTFPSGHTTKDAAAPDESGERKDAELTAV</sequence>
<keyword evidence="2" id="KW-0813">Transport</keyword>
<dbReference type="InterPro" id="IPR011701">
    <property type="entry name" value="MFS"/>
</dbReference>
<feature type="transmembrane region" description="Helical" evidence="7">
    <location>
        <begin position="115"/>
        <end position="137"/>
    </location>
</feature>
<dbReference type="Gene3D" id="1.20.1720.10">
    <property type="entry name" value="Multidrug resistance protein D"/>
    <property type="match status" value="1"/>
</dbReference>
<feature type="region of interest" description="Disordered" evidence="6">
    <location>
        <begin position="495"/>
        <end position="516"/>
    </location>
</feature>
<feature type="compositionally biased region" description="Basic and acidic residues" evidence="6">
    <location>
        <begin position="505"/>
        <end position="516"/>
    </location>
</feature>
<feature type="transmembrane region" description="Helical" evidence="7">
    <location>
        <begin position="412"/>
        <end position="429"/>
    </location>
</feature>
<dbReference type="EMBL" id="JAAOIV010000004">
    <property type="protein sequence ID" value="NHN55459.1"/>
    <property type="molecule type" value="Genomic_DNA"/>
</dbReference>
<evidence type="ECO:0000256" key="6">
    <source>
        <dbReference type="SAM" id="MobiDB-lite"/>
    </source>
</evidence>
<feature type="domain" description="Major facilitator superfamily (MFS) profile" evidence="8">
    <location>
        <begin position="24"/>
        <end position="494"/>
    </location>
</feature>
<feature type="transmembrane region" description="Helical" evidence="7">
    <location>
        <begin position="368"/>
        <end position="391"/>
    </location>
</feature>
<keyword evidence="5 7" id="KW-0472">Membrane</keyword>
<evidence type="ECO:0000256" key="5">
    <source>
        <dbReference type="ARBA" id="ARBA00023136"/>
    </source>
</evidence>